<dbReference type="Pfam" id="PF02212">
    <property type="entry name" value="GED"/>
    <property type="match status" value="1"/>
</dbReference>
<dbReference type="Gene3D" id="1.20.120.1240">
    <property type="entry name" value="Dynamin, middle domain"/>
    <property type="match status" value="1"/>
</dbReference>
<dbReference type="GO" id="GO:0003924">
    <property type="term" value="F:GTPase activity"/>
    <property type="evidence" value="ECO:0007669"/>
    <property type="project" value="InterPro"/>
</dbReference>
<reference evidence="7" key="2">
    <citation type="submission" date="2015-01" db="EMBL/GenBank/DDBJ databases">
        <title>Evolutionary Origins and Diversification of the Mycorrhizal Mutualists.</title>
        <authorList>
            <consortium name="DOE Joint Genome Institute"/>
            <consortium name="Mycorrhizal Genomics Consortium"/>
            <person name="Kohler A."/>
            <person name="Kuo A."/>
            <person name="Nagy L.G."/>
            <person name="Floudas D."/>
            <person name="Copeland A."/>
            <person name="Barry K.W."/>
            <person name="Cichocki N."/>
            <person name="Veneault-Fourrey C."/>
            <person name="LaButti K."/>
            <person name="Lindquist E.A."/>
            <person name="Lipzen A."/>
            <person name="Lundell T."/>
            <person name="Morin E."/>
            <person name="Murat C."/>
            <person name="Riley R."/>
            <person name="Ohm R."/>
            <person name="Sun H."/>
            <person name="Tunlid A."/>
            <person name="Henrissat B."/>
            <person name="Grigoriev I.V."/>
            <person name="Hibbett D.S."/>
            <person name="Martin F."/>
        </authorList>
    </citation>
    <scope>NUCLEOTIDE SEQUENCE [LARGE SCALE GENOMIC DNA]</scope>
    <source>
        <strain evidence="7">Foug A</strain>
    </source>
</reference>
<dbReference type="SMART" id="SM00302">
    <property type="entry name" value="GED"/>
    <property type="match status" value="1"/>
</dbReference>
<evidence type="ECO:0000259" key="5">
    <source>
        <dbReference type="PROSITE" id="PS51718"/>
    </source>
</evidence>
<dbReference type="InterPro" id="IPR001401">
    <property type="entry name" value="Dynamin_GTPase"/>
</dbReference>
<dbReference type="AlphaFoldDB" id="A0A0C2ZKF0"/>
<dbReference type="SUPFAM" id="SSF52540">
    <property type="entry name" value="P-loop containing nucleoside triphosphate hydrolases"/>
    <property type="match status" value="1"/>
</dbReference>
<name>A0A0C2ZKF0_9AGAM</name>
<evidence type="ECO:0000256" key="2">
    <source>
        <dbReference type="ARBA" id="ARBA00023134"/>
    </source>
</evidence>
<feature type="compositionally biased region" description="Basic and acidic residues" evidence="3">
    <location>
        <begin position="372"/>
        <end position="396"/>
    </location>
</feature>
<dbReference type="GO" id="GO:0005525">
    <property type="term" value="F:GTP binding"/>
    <property type="evidence" value="ECO:0007669"/>
    <property type="project" value="InterPro"/>
</dbReference>
<dbReference type="InterPro" id="IPR045063">
    <property type="entry name" value="Dynamin_N"/>
</dbReference>
<accession>A0A0C2ZKF0</accession>
<dbReference type="SMART" id="SM00053">
    <property type="entry name" value="DYNc"/>
    <property type="match status" value="1"/>
</dbReference>
<reference evidence="6 7" key="1">
    <citation type="submission" date="2014-04" db="EMBL/GenBank/DDBJ databases">
        <authorList>
            <consortium name="DOE Joint Genome Institute"/>
            <person name="Kuo A."/>
            <person name="Kohler A."/>
            <person name="Nagy L.G."/>
            <person name="Floudas D."/>
            <person name="Copeland A."/>
            <person name="Barry K.W."/>
            <person name="Cichocki N."/>
            <person name="Veneault-Fourrey C."/>
            <person name="LaButti K."/>
            <person name="Lindquist E.A."/>
            <person name="Lipzen A."/>
            <person name="Lundell T."/>
            <person name="Morin E."/>
            <person name="Murat C."/>
            <person name="Sun H."/>
            <person name="Tunlid A."/>
            <person name="Henrissat B."/>
            <person name="Grigoriev I.V."/>
            <person name="Hibbett D.S."/>
            <person name="Martin F."/>
            <person name="Nordberg H.P."/>
            <person name="Cantor M.N."/>
            <person name="Hua S.X."/>
        </authorList>
    </citation>
    <scope>NUCLEOTIDE SEQUENCE [LARGE SCALE GENOMIC DNA]</scope>
    <source>
        <strain evidence="6 7">Foug A</strain>
    </source>
</reference>
<feature type="compositionally biased region" description="Low complexity" evidence="3">
    <location>
        <begin position="9"/>
        <end position="20"/>
    </location>
</feature>
<feature type="domain" description="GED" evidence="4">
    <location>
        <begin position="634"/>
        <end position="727"/>
    </location>
</feature>
<sequence length="727" mass="82103">MSSFSSYNLTPLSSSISTSPTDREDGVGLSDPVNGQYRRALLDLINRLRNTGVQSDIELPMIAVIGNQSAGKSSLIESISGITLPRSSGTCTRCPTECRLTHSDTPWTCSVKLHFPDQSANARVVPFGDPIFSKADVEERIRRAQRAILNPSMGHKTFLEGTDVGENESSFSRNYVSLEISGKELADLSFVDLPGLIASVGKAGHDHDIELVKNLVTSYIEKESCVILLTVACETDFENQGAYQLAKDLDQEGKRTVGVLTKPDRIPMGEEDSWLRLIRNQEKPLLNNWYCVKQPSSLMLKKGIDWAGARHHENDFFDTTQPWCSLDSYYQSFLRTSNLTNRLSTILAELIAKRLPKIQNELYQAMQQTEESLRALPKEPSNDPVGEKELSERLEGTPDEDGLLQTIRPHTMVFRREIRSTAPHFVPWERKEDLDDLPEVTFLSSEEEERDDEDRASIPIFIEDVMQRALKARTRELPDNYPFVVQKAYITEFLKKWKEPALDLFDDVYGILKEEVESIVDRHFSALGKGGAKQSVLMTVHDHLDAAAERTKERIQWILQLENSPATLNTHYFSAYRDKFLAYYKGSRDKNGLASQLWNPTGVQKVISSLADIGLNARPEDLPKLLPADPMEAAITIMASVRAYFQVAYKRFVDIVPMAIDYELVRGLERGLDQALREGLQLTGADALEHCAAMLQEPASIAMRRQEILKRLERLREARKELRKLSI</sequence>
<evidence type="ECO:0000256" key="1">
    <source>
        <dbReference type="ARBA" id="ARBA00022741"/>
    </source>
</evidence>
<dbReference type="InParanoid" id="A0A0C2ZKF0"/>
<dbReference type="Pfam" id="PF01031">
    <property type="entry name" value="Dynamin_M"/>
    <property type="match status" value="1"/>
</dbReference>
<dbReference type="GO" id="GO:0048312">
    <property type="term" value="P:intracellular distribution of mitochondria"/>
    <property type="evidence" value="ECO:0007669"/>
    <property type="project" value="TreeGrafter"/>
</dbReference>
<keyword evidence="1" id="KW-0547">Nucleotide-binding</keyword>
<evidence type="ECO:0000259" key="4">
    <source>
        <dbReference type="PROSITE" id="PS51388"/>
    </source>
</evidence>
<evidence type="ECO:0000313" key="7">
    <source>
        <dbReference type="Proteomes" id="UP000053989"/>
    </source>
</evidence>
<dbReference type="EMBL" id="KN822189">
    <property type="protein sequence ID" value="KIM53112.1"/>
    <property type="molecule type" value="Genomic_DNA"/>
</dbReference>
<dbReference type="GO" id="GO:0016559">
    <property type="term" value="P:peroxisome fission"/>
    <property type="evidence" value="ECO:0007669"/>
    <property type="project" value="TreeGrafter"/>
</dbReference>
<organism evidence="6 7">
    <name type="scientific">Scleroderma citrinum Foug A</name>
    <dbReference type="NCBI Taxonomy" id="1036808"/>
    <lineage>
        <taxon>Eukaryota</taxon>
        <taxon>Fungi</taxon>
        <taxon>Dikarya</taxon>
        <taxon>Basidiomycota</taxon>
        <taxon>Agaricomycotina</taxon>
        <taxon>Agaricomycetes</taxon>
        <taxon>Agaricomycetidae</taxon>
        <taxon>Boletales</taxon>
        <taxon>Sclerodermatineae</taxon>
        <taxon>Sclerodermataceae</taxon>
        <taxon>Scleroderma</taxon>
    </lineage>
</organism>
<dbReference type="STRING" id="1036808.A0A0C2ZKF0"/>
<dbReference type="CDD" id="cd08771">
    <property type="entry name" value="DLP_1"/>
    <property type="match status" value="1"/>
</dbReference>
<dbReference type="InterPro" id="IPR030381">
    <property type="entry name" value="G_DYNAMIN_dom"/>
</dbReference>
<proteinExistence type="predicted"/>
<dbReference type="Proteomes" id="UP000053989">
    <property type="component" value="Unassembled WGS sequence"/>
</dbReference>
<dbReference type="PANTHER" id="PTHR11566:SF21">
    <property type="entry name" value="DYNAMIN RELATED PROTEIN 1, ISOFORM A"/>
    <property type="match status" value="1"/>
</dbReference>
<dbReference type="GO" id="GO:0005739">
    <property type="term" value="C:mitochondrion"/>
    <property type="evidence" value="ECO:0007669"/>
    <property type="project" value="TreeGrafter"/>
</dbReference>
<dbReference type="PRINTS" id="PR00195">
    <property type="entry name" value="DYNAMIN"/>
</dbReference>
<dbReference type="GO" id="GO:0016020">
    <property type="term" value="C:membrane"/>
    <property type="evidence" value="ECO:0007669"/>
    <property type="project" value="TreeGrafter"/>
</dbReference>
<dbReference type="InterPro" id="IPR022812">
    <property type="entry name" value="Dynamin"/>
</dbReference>
<dbReference type="GO" id="GO:0000266">
    <property type="term" value="P:mitochondrial fission"/>
    <property type="evidence" value="ECO:0007669"/>
    <property type="project" value="TreeGrafter"/>
</dbReference>
<dbReference type="InterPro" id="IPR027417">
    <property type="entry name" value="P-loop_NTPase"/>
</dbReference>
<dbReference type="GO" id="GO:0006897">
    <property type="term" value="P:endocytosis"/>
    <property type="evidence" value="ECO:0007669"/>
    <property type="project" value="TreeGrafter"/>
</dbReference>
<gene>
    <name evidence="6" type="ORF">SCLCIDRAFT_18001</name>
</gene>
<dbReference type="PROSITE" id="PS51388">
    <property type="entry name" value="GED"/>
    <property type="match status" value="1"/>
</dbReference>
<protein>
    <recommendedName>
        <fullName evidence="8">GED domain-containing protein</fullName>
    </recommendedName>
</protein>
<dbReference type="HOGENOM" id="CLU_008964_4_1_1"/>
<dbReference type="PROSITE" id="PS51718">
    <property type="entry name" value="G_DYNAMIN_2"/>
    <property type="match status" value="1"/>
</dbReference>
<keyword evidence="2" id="KW-0342">GTP-binding</keyword>
<dbReference type="OrthoDB" id="5061070at2759"/>
<evidence type="ECO:0000256" key="3">
    <source>
        <dbReference type="SAM" id="MobiDB-lite"/>
    </source>
</evidence>
<keyword evidence="7" id="KW-1185">Reference proteome</keyword>
<dbReference type="GO" id="GO:0008017">
    <property type="term" value="F:microtubule binding"/>
    <property type="evidence" value="ECO:0007669"/>
    <property type="project" value="TreeGrafter"/>
</dbReference>
<dbReference type="GO" id="GO:0005874">
    <property type="term" value="C:microtubule"/>
    <property type="evidence" value="ECO:0007669"/>
    <property type="project" value="TreeGrafter"/>
</dbReference>
<dbReference type="InterPro" id="IPR020850">
    <property type="entry name" value="GED_dom"/>
</dbReference>
<evidence type="ECO:0008006" key="8">
    <source>
        <dbReference type="Google" id="ProtNLM"/>
    </source>
</evidence>
<feature type="region of interest" description="Disordered" evidence="3">
    <location>
        <begin position="1"/>
        <end position="31"/>
    </location>
</feature>
<dbReference type="PANTHER" id="PTHR11566">
    <property type="entry name" value="DYNAMIN"/>
    <property type="match status" value="1"/>
</dbReference>
<dbReference type="Gene3D" id="3.40.50.300">
    <property type="entry name" value="P-loop containing nucleotide triphosphate hydrolases"/>
    <property type="match status" value="1"/>
</dbReference>
<dbReference type="InterPro" id="IPR003130">
    <property type="entry name" value="GED"/>
</dbReference>
<evidence type="ECO:0000313" key="6">
    <source>
        <dbReference type="EMBL" id="KIM53112.1"/>
    </source>
</evidence>
<feature type="domain" description="Dynamin-type G" evidence="5">
    <location>
        <begin position="56"/>
        <end position="371"/>
    </location>
</feature>
<feature type="region of interest" description="Disordered" evidence="3">
    <location>
        <begin position="372"/>
        <end position="402"/>
    </location>
</feature>
<dbReference type="Pfam" id="PF00350">
    <property type="entry name" value="Dynamin_N"/>
    <property type="match status" value="1"/>
</dbReference>
<dbReference type="InterPro" id="IPR000375">
    <property type="entry name" value="Dynamin_stalk"/>
</dbReference>